<proteinExistence type="predicted"/>
<reference evidence="1 2" key="1">
    <citation type="journal article" date="2022" name="Nat. Plants">
        <title>Genomes of leafy and leafless Platanthera orchids illuminate the evolution of mycoheterotrophy.</title>
        <authorList>
            <person name="Li M.H."/>
            <person name="Liu K.W."/>
            <person name="Li Z."/>
            <person name="Lu H.C."/>
            <person name="Ye Q.L."/>
            <person name="Zhang D."/>
            <person name="Wang J.Y."/>
            <person name="Li Y.F."/>
            <person name="Zhong Z.M."/>
            <person name="Liu X."/>
            <person name="Yu X."/>
            <person name="Liu D.K."/>
            <person name="Tu X.D."/>
            <person name="Liu B."/>
            <person name="Hao Y."/>
            <person name="Liao X.Y."/>
            <person name="Jiang Y.T."/>
            <person name="Sun W.H."/>
            <person name="Chen J."/>
            <person name="Chen Y.Q."/>
            <person name="Ai Y."/>
            <person name="Zhai J.W."/>
            <person name="Wu S.S."/>
            <person name="Zhou Z."/>
            <person name="Hsiao Y.Y."/>
            <person name="Wu W.L."/>
            <person name="Chen Y.Y."/>
            <person name="Lin Y.F."/>
            <person name="Hsu J.L."/>
            <person name="Li C.Y."/>
            <person name="Wang Z.W."/>
            <person name="Zhao X."/>
            <person name="Zhong W.Y."/>
            <person name="Ma X.K."/>
            <person name="Ma L."/>
            <person name="Huang J."/>
            <person name="Chen G.Z."/>
            <person name="Huang M.Z."/>
            <person name="Huang L."/>
            <person name="Peng D.H."/>
            <person name="Luo Y.B."/>
            <person name="Zou S.Q."/>
            <person name="Chen S.P."/>
            <person name="Lan S."/>
            <person name="Tsai W.C."/>
            <person name="Van de Peer Y."/>
            <person name="Liu Z.J."/>
        </authorList>
    </citation>
    <scope>NUCLEOTIDE SEQUENCE [LARGE SCALE GENOMIC DNA]</scope>
    <source>
        <strain evidence="1">Lor287</strain>
    </source>
</reference>
<keyword evidence="2" id="KW-1185">Reference proteome</keyword>
<evidence type="ECO:0000313" key="1">
    <source>
        <dbReference type="EMBL" id="KAK8921077.1"/>
    </source>
</evidence>
<comment type="caution">
    <text evidence="1">The sequence shown here is derived from an EMBL/GenBank/DDBJ whole genome shotgun (WGS) entry which is preliminary data.</text>
</comment>
<accession>A0AAP0AZP1</accession>
<sequence>MEQIGWVGPTTILHVTPLITVRVNLTAYGLHKDTSIHPSSTSQIHLRSLRAGWALPSSIVCIAWLRPEPRRHSGGRVRVPTAETTIRKQLASILDLWEMTSVSSNQRDEILRESVKEKKLNFD</sequence>
<dbReference type="EMBL" id="JBBWWQ010000018">
    <property type="protein sequence ID" value="KAK8921077.1"/>
    <property type="molecule type" value="Genomic_DNA"/>
</dbReference>
<name>A0AAP0AZP1_9ASPA</name>
<dbReference type="Proteomes" id="UP001418222">
    <property type="component" value="Unassembled WGS sequence"/>
</dbReference>
<protein>
    <submittedName>
        <fullName evidence="1">Uncharacterized protein</fullName>
    </submittedName>
</protein>
<dbReference type="AlphaFoldDB" id="A0AAP0AZP1"/>
<evidence type="ECO:0000313" key="2">
    <source>
        <dbReference type="Proteomes" id="UP001418222"/>
    </source>
</evidence>
<gene>
    <name evidence="1" type="ORF">KSP39_PZI020153</name>
</gene>
<organism evidence="1 2">
    <name type="scientific">Platanthera zijinensis</name>
    <dbReference type="NCBI Taxonomy" id="2320716"/>
    <lineage>
        <taxon>Eukaryota</taxon>
        <taxon>Viridiplantae</taxon>
        <taxon>Streptophyta</taxon>
        <taxon>Embryophyta</taxon>
        <taxon>Tracheophyta</taxon>
        <taxon>Spermatophyta</taxon>
        <taxon>Magnoliopsida</taxon>
        <taxon>Liliopsida</taxon>
        <taxon>Asparagales</taxon>
        <taxon>Orchidaceae</taxon>
        <taxon>Orchidoideae</taxon>
        <taxon>Orchideae</taxon>
        <taxon>Orchidinae</taxon>
        <taxon>Platanthera</taxon>
    </lineage>
</organism>